<dbReference type="STRING" id="1458275.AZ34_11135"/>
<gene>
    <name evidence="11" type="ORF">AZ34_11135</name>
</gene>
<dbReference type="GO" id="GO:0017061">
    <property type="term" value="F:S-methyl-5-thioadenosine phosphorylase activity"/>
    <property type="evidence" value="ECO:0007669"/>
    <property type="project" value="UniProtKB-EC"/>
</dbReference>
<keyword evidence="4" id="KW-0479">Metal-binding</keyword>
<evidence type="ECO:0000256" key="5">
    <source>
        <dbReference type="ARBA" id="ARBA00022801"/>
    </source>
</evidence>
<dbReference type="OrthoDB" id="4279at2"/>
<evidence type="ECO:0000256" key="3">
    <source>
        <dbReference type="ARBA" id="ARBA00022679"/>
    </source>
</evidence>
<evidence type="ECO:0000256" key="9">
    <source>
        <dbReference type="ARBA" id="ARBA00049893"/>
    </source>
</evidence>
<dbReference type="RefSeq" id="WP_035608011.1">
    <property type="nucleotide sequence ID" value="NZ_JEMG01000001.1"/>
</dbReference>
<evidence type="ECO:0000256" key="6">
    <source>
        <dbReference type="ARBA" id="ARBA00022833"/>
    </source>
</evidence>
<dbReference type="NCBIfam" id="TIGR00726">
    <property type="entry name" value="peptidoglycan editing factor PgeF"/>
    <property type="match status" value="1"/>
</dbReference>
<evidence type="ECO:0000256" key="7">
    <source>
        <dbReference type="ARBA" id="ARBA00047989"/>
    </source>
</evidence>
<dbReference type="InterPro" id="IPR038371">
    <property type="entry name" value="Cu_polyphenol_OxRdtase_sf"/>
</dbReference>
<comment type="caution">
    <text evidence="11">The sequence shown here is derived from an EMBL/GenBank/DDBJ whole genome shotgun (WGS) entry which is preliminary data.</text>
</comment>
<dbReference type="PANTHER" id="PTHR30616">
    <property type="entry name" value="UNCHARACTERIZED PROTEIN YFIH"/>
    <property type="match status" value="1"/>
</dbReference>
<dbReference type="PANTHER" id="PTHR30616:SF2">
    <property type="entry name" value="PURINE NUCLEOSIDE PHOSPHORYLASE LACC1"/>
    <property type="match status" value="1"/>
</dbReference>
<dbReference type="Gene3D" id="3.60.140.10">
    <property type="entry name" value="CNF1/YfiH-like putative cysteine hydrolases"/>
    <property type="match status" value="1"/>
</dbReference>
<evidence type="ECO:0000256" key="10">
    <source>
        <dbReference type="RuleBase" id="RU361274"/>
    </source>
</evidence>
<comment type="catalytic activity">
    <reaction evidence="1">
        <text>inosine + phosphate = alpha-D-ribose 1-phosphate + hypoxanthine</text>
        <dbReference type="Rhea" id="RHEA:27646"/>
        <dbReference type="ChEBI" id="CHEBI:17368"/>
        <dbReference type="ChEBI" id="CHEBI:17596"/>
        <dbReference type="ChEBI" id="CHEBI:43474"/>
        <dbReference type="ChEBI" id="CHEBI:57720"/>
        <dbReference type="EC" id="2.4.2.1"/>
    </reaction>
    <physiologicalReaction direction="left-to-right" evidence="1">
        <dbReference type="Rhea" id="RHEA:27647"/>
    </physiologicalReaction>
</comment>
<dbReference type="InterPro" id="IPR011324">
    <property type="entry name" value="Cytotoxic_necrot_fac-like_cat"/>
</dbReference>
<dbReference type="GO" id="GO:0005507">
    <property type="term" value="F:copper ion binding"/>
    <property type="evidence" value="ECO:0007669"/>
    <property type="project" value="TreeGrafter"/>
</dbReference>
<organism evidence="11 12">
    <name type="scientific">Hylemonella gracilis str. Niagara R</name>
    <dbReference type="NCBI Taxonomy" id="1458275"/>
    <lineage>
        <taxon>Bacteria</taxon>
        <taxon>Pseudomonadati</taxon>
        <taxon>Pseudomonadota</taxon>
        <taxon>Betaproteobacteria</taxon>
        <taxon>Burkholderiales</taxon>
        <taxon>Comamonadaceae</taxon>
        <taxon>Hylemonella</taxon>
    </lineage>
</organism>
<comment type="catalytic activity">
    <reaction evidence="7">
        <text>adenosine + H2O + H(+) = inosine + NH4(+)</text>
        <dbReference type="Rhea" id="RHEA:24408"/>
        <dbReference type="ChEBI" id="CHEBI:15377"/>
        <dbReference type="ChEBI" id="CHEBI:15378"/>
        <dbReference type="ChEBI" id="CHEBI:16335"/>
        <dbReference type="ChEBI" id="CHEBI:17596"/>
        <dbReference type="ChEBI" id="CHEBI:28938"/>
        <dbReference type="EC" id="3.5.4.4"/>
    </reaction>
    <physiologicalReaction direction="left-to-right" evidence="7">
        <dbReference type="Rhea" id="RHEA:24409"/>
    </physiologicalReaction>
</comment>
<dbReference type="eggNOG" id="COG1496">
    <property type="taxonomic scope" value="Bacteria"/>
</dbReference>
<comment type="similarity">
    <text evidence="2 10">Belongs to the purine nucleoside phosphorylase YfiH/LACC1 family.</text>
</comment>
<sequence length="270" mass="29526">MTPATRPGPHPEWLKPQWPVPATVHALCTTRAGGQSAPPYDSLNLGDHVGDDVLTVGRNRARLAQALQAHPVFMQQVHGNKVLRLDRFTSQGNVADACWTQERGVVCTVLIADCLPVLLTDKQGRFVAAAHAGWRGLSGEGGDGVLETLERAVLTQLRTQGQRMLPSDLLAWLGPCIGPMAYEVGPDVRSAFEAWDRQAASLFRPVPGKTGKWLADLPGLARQRLHALGVQQIYGNNGSDNWCTVTQRSRFFSHRRDRVSGRMAACIWLA</sequence>
<dbReference type="Pfam" id="PF02578">
    <property type="entry name" value="Cu-oxidase_4"/>
    <property type="match status" value="1"/>
</dbReference>
<keyword evidence="5" id="KW-0378">Hydrolase</keyword>
<keyword evidence="3" id="KW-0808">Transferase</keyword>
<dbReference type="SUPFAM" id="SSF64438">
    <property type="entry name" value="CNF1/YfiH-like putative cysteine hydrolases"/>
    <property type="match status" value="1"/>
</dbReference>
<evidence type="ECO:0000256" key="1">
    <source>
        <dbReference type="ARBA" id="ARBA00000553"/>
    </source>
</evidence>
<dbReference type="InterPro" id="IPR003730">
    <property type="entry name" value="Cu_polyphenol_OxRdtase"/>
</dbReference>
<name>A0A016XJ64_9BURK</name>
<dbReference type="AlphaFoldDB" id="A0A016XJ64"/>
<dbReference type="Proteomes" id="UP000023268">
    <property type="component" value="Unassembled WGS sequence"/>
</dbReference>
<protein>
    <recommendedName>
        <fullName evidence="10">Purine nucleoside phosphorylase</fullName>
    </recommendedName>
</protein>
<comment type="catalytic activity">
    <reaction evidence="8">
        <text>adenosine + phosphate = alpha-D-ribose 1-phosphate + adenine</text>
        <dbReference type="Rhea" id="RHEA:27642"/>
        <dbReference type="ChEBI" id="CHEBI:16335"/>
        <dbReference type="ChEBI" id="CHEBI:16708"/>
        <dbReference type="ChEBI" id="CHEBI:43474"/>
        <dbReference type="ChEBI" id="CHEBI:57720"/>
        <dbReference type="EC" id="2.4.2.1"/>
    </reaction>
    <physiologicalReaction direction="left-to-right" evidence="8">
        <dbReference type="Rhea" id="RHEA:27643"/>
    </physiologicalReaction>
</comment>
<evidence type="ECO:0000313" key="11">
    <source>
        <dbReference type="EMBL" id="EYC51572.1"/>
    </source>
</evidence>
<comment type="catalytic activity">
    <reaction evidence="9">
        <text>S-methyl-5'-thioadenosine + phosphate = 5-(methylsulfanyl)-alpha-D-ribose 1-phosphate + adenine</text>
        <dbReference type="Rhea" id="RHEA:11852"/>
        <dbReference type="ChEBI" id="CHEBI:16708"/>
        <dbReference type="ChEBI" id="CHEBI:17509"/>
        <dbReference type="ChEBI" id="CHEBI:43474"/>
        <dbReference type="ChEBI" id="CHEBI:58533"/>
        <dbReference type="EC" id="2.4.2.28"/>
    </reaction>
    <physiologicalReaction direction="left-to-right" evidence="9">
        <dbReference type="Rhea" id="RHEA:11853"/>
    </physiologicalReaction>
</comment>
<evidence type="ECO:0000256" key="4">
    <source>
        <dbReference type="ARBA" id="ARBA00022723"/>
    </source>
</evidence>
<proteinExistence type="inferred from homology"/>
<dbReference type="CDD" id="cd16833">
    <property type="entry name" value="YfiH"/>
    <property type="match status" value="1"/>
</dbReference>
<evidence type="ECO:0000256" key="8">
    <source>
        <dbReference type="ARBA" id="ARBA00048968"/>
    </source>
</evidence>
<evidence type="ECO:0000313" key="12">
    <source>
        <dbReference type="Proteomes" id="UP000023268"/>
    </source>
</evidence>
<keyword evidence="6" id="KW-0862">Zinc</keyword>
<dbReference type="GO" id="GO:0016787">
    <property type="term" value="F:hydrolase activity"/>
    <property type="evidence" value="ECO:0007669"/>
    <property type="project" value="UniProtKB-KW"/>
</dbReference>
<accession>A0A016XJ64</accession>
<evidence type="ECO:0000256" key="2">
    <source>
        <dbReference type="ARBA" id="ARBA00007353"/>
    </source>
</evidence>
<reference evidence="11 12" key="1">
    <citation type="submission" date="2014-02" db="EMBL/GenBank/DDBJ databases">
        <title>Draft Genome of Hylemonella gracilis isolated from the Niagara River.</title>
        <authorList>
            <person name="Pawlowski D.R."/>
            <person name="Koudelka G.B."/>
        </authorList>
    </citation>
    <scope>NUCLEOTIDE SEQUENCE [LARGE SCALE GENOMIC DNA]</scope>
    <source>
        <strain evidence="11 12">Niagara R</strain>
    </source>
</reference>
<dbReference type="EMBL" id="JEMG01000001">
    <property type="protein sequence ID" value="EYC51572.1"/>
    <property type="molecule type" value="Genomic_DNA"/>
</dbReference>